<accession>A0A656HGZ6</accession>
<keyword evidence="3" id="KW-1185">Reference proteome</keyword>
<keyword evidence="1" id="KW-0472">Membrane</keyword>
<evidence type="ECO:0000313" key="3">
    <source>
        <dbReference type="Proteomes" id="UP000005317"/>
    </source>
</evidence>
<name>A0A656HGZ6_THINJ</name>
<reference evidence="3" key="1">
    <citation type="journal article" date="2011" name="Stand. Genomic Sci.">
        <title>Genome sequence of the filamentous, gliding Thiothrix nivea neotype strain (JP2(T)).</title>
        <authorList>
            <person name="Lapidus A."/>
            <person name="Nolan M."/>
            <person name="Lucas S."/>
            <person name="Glavina Del Rio T."/>
            <person name="Tice H."/>
            <person name="Cheng J.F."/>
            <person name="Tapia R."/>
            <person name="Han C."/>
            <person name="Goodwin L."/>
            <person name="Pitluck S."/>
            <person name="Liolios K."/>
            <person name="Pagani I."/>
            <person name="Ivanova N."/>
            <person name="Huntemann M."/>
            <person name="Mavromatis K."/>
            <person name="Mikhailova N."/>
            <person name="Pati A."/>
            <person name="Chen A."/>
            <person name="Palaniappan K."/>
            <person name="Land M."/>
            <person name="Brambilla E.M."/>
            <person name="Rohde M."/>
            <person name="Abt B."/>
            <person name="Verbarg S."/>
            <person name="Goker M."/>
            <person name="Bristow J."/>
            <person name="Eisen J.A."/>
            <person name="Markowitz V."/>
            <person name="Hugenholtz P."/>
            <person name="Kyrpides N.C."/>
            <person name="Klenk H.P."/>
            <person name="Woyke T."/>
        </authorList>
    </citation>
    <scope>NUCLEOTIDE SEQUENCE [LARGE SCALE GENOMIC DNA]</scope>
    <source>
        <strain evidence="3">ATCC 35100 / DSM 5205 / JP2</strain>
    </source>
</reference>
<organism evidence="2 3">
    <name type="scientific">Thiothrix nivea (strain ATCC 35100 / DSM 5205 / JP2)</name>
    <dbReference type="NCBI Taxonomy" id="870187"/>
    <lineage>
        <taxon>Bacteria</taxon>
        <taxon>Pseudomonadati</taxon>
        <taxon>Pseudomonadota</taxon>
        <taxon>Gammaproteobacteria</taxon>
        <taxon>Thiotrichales</taxon>
        <taxon>Thiotrichaceae</taxon>
        <taxon>Thiothrix</taxon>
    </lineage>
</organism>
<dbReference type="OrthoDB" id="5623789at2"/>
<dbReference type="EMBL" id="JH651384">
    <property type="protein sequence ID" value="EIJ34469.1"/>
    <property type="molecule type" value="Genomic_DNA"/>
</dbReference>
<dbReference type="Proteomes" id="UP000005317">
    <property type="component" value="Unassembled WGS sequence"/>
</dbReference>
<evidence type="ECO:0000256" key="1">
    <source>
        <dbReference type="SAM" id="Phobius"/>
    </source>
</evidence>
<keyword evidence="1" id="KW-0812">Transmembrane</keyword>
<evidence type="ECO:0000313" key="2">
    <source>
        <dbReference type="EMBL" id="EIJ34469.1"/>
    </source>
</evidence>
<proteinExistence type="predicted"/>
<gene>
    <name evidence="2" type="ORF">Thini_1893</name>
</gene>
<sequence>MLKWFFGLSLHSRIAIMVAPFMLIGGWGMMDLWLNKDKPTQKKDVAMQQLVAEGQCLLATNQCKLSYKDMQVSMMRGEASAPDLVRIDIRANQPLRGVQLALVYGEEEQHVVIDRPAGGETWFGEFPAKLLQPHPTAVRMALAQTGRVSYAEIPAQF</sequence>
<protein>
    <submittedName>
        <fullName evidence="2">Uncharacterized protein</fullName>
    </submittedName>
</protein>
<keyword evidence="1" id="KW-1133">Transmembrane helix</keyword>
<dbReference type="RefSeq" id="WP_002708397.1">
    <property type="nucleotide sequence ID" value="NZ_JH651384.1"/>
</dbReference>
<feature type="transmembrane region" description="Helical" evidence="1">
    <location>
        <begin position="12"/>
        <end position="34"/>
    </location>
</feature>
<dbReference type="AlphaFoldDB" id="A0A656HGZ6"/>